<proteinExistence type="predicted"/>
<feature type="non-terminal residue" evidence="1">
    <location>
        <position position="54"/>
    </location>
</feature>
<dbReference type="EMBL" id="CAJVPQ010010209">
    <property type="protein sequence ID" value="CAG8721096.1"/>
    <property type="molecule type" value="Genomic_DNA"/>
</dbReference>
<dbReference type="Proteomes" id="UP000789570">
    <property type="component" value="Unassembled WGS sequence"/>
</dbReference>
<sequence>TLEKGNEKVDLDYNIWLSQMKFLYGKAAGLPYQSTTVRTEGNRQKLIYFMSRSI</sequence>
<evidence type="ECO:0000313" key="1">
    <source>
        <dbReference type="EMBL" id="CAG8721096.1"/>
    </source>
</evidence>
<comment type="caution">
    <text evidence="1">The sequence shown here is derived from an EMBL/GenBank/DDBJ whole genome shotgun (WGS) entry which is preliminary data.</text>
</comment>
<dbReference type="AlphaFoldDB" id="A0A9N9NC31"/>
<organism evidence="1 2">
    <name type="scientific">Funneliformis caledonium</name>
    <dbReference type="NCBI Taxonomy" id="1117310"/>
    <lineage>
        <taxon>Eukaryota</taxon>
        <taxon>Fungi</taxon>
        <taxon>Fungi incertae sedis</taxon>
        <taxon>Mucoromycota</taxon>
        <taxon>Glomeromycotina</taxon>
        <taxon>Glomeromycetes</taxon>
        <taxon>Glomerales</taxon>
        <taxon>Glomeraceae</taxon>
        <taxon>Funneliformis</taxon>
    </lineage>
</organism>
<accession>A0A9N9NC31</accession>
<evidence type="ECO:0000313" key="2">
    <source>
        <dbReference type="Proteomes" id="UP000789570"/>
    </source>
</evidence>
<gene>
    <name evidence="1" type="ORF">FCALED_LOCUS14392</name>
</gene>
<dbReference type="OrthoDB" id="2370656at2759"/>
<name>A0A9N9NC31_9GLOM</name>
<keyword evidence="2" id="KW-1185">Reference proteome</keyword>
<protein>
    <submittedName>
        <fullName evidence="1">14990_t:CDS:1</fullName>
    </submittedName>
</protein>
<reference evidence="1" key="1">
    <citation type="submission" date="2021-06" db="EMBL/GenBank/DDBJ databases">
        <authorList>
            <person name="Kallberg Y."/>
            <person name="Tangrot J."/>
            <person name="Rosling A."/>
        </authorList>
    </citation>
    <scope>NUCLEOTIDE SEQUENCE</scope>
    <source>
        <strain evidence="1">UK204</strain>
    </source>
</reference>